<dbReference type="OrthoDB" id="2116459at2759"/>
<dbReference type="GO" id="GO:0098609">
    <property type="term" value="P:cell-cell adhesion"/>
    <property type="evidence" value="ECO:0007669"/>
    <property type="project" value="InterPro"/>
</dbReference>
<feature type="domain" description="Myosin-binding" evidence="14">
    <location>
        <begin position="151"/>
        <end position="271"/>
    </location>
</feature>
<evidence type="ECO:0000256" key="8">
    <source>
        <dbReference type="ARBA" id="ARBA00022949"/>
    </source>
</evidence>
<evidence type="ECO:0000259" key="14">
    <source>
        <dbReference type="Pfam" id="PF12632"/>
    </source>
</evidence>
<dbReference type="OMA" id="DANTNML"/>
<evidence type="ECO:0000256" key="5">
    <source>
        <dbReference type="ARBA" id="ARBA00018125"/>
    </source>
</evidence>
<dbReference type="GeneID" id="27692591"/>
<reference evidence="15 16" key="1">
    <citation type="submission" date="2009-08" db="EMBL/GenBank/DDBJ databases">
        <title>The Genome Sequence of Spizellomyces punctatus strain DAOM BR117.</title>
        <authorList>
            <consortium name="The Broad Institute Genome Sequencing Platform"/>
            <person name="Russ C."/>
            <person name="Cuomo C."/>
            <person name="Shea T."/>
            <person name="Young S.K."/>
            <person name="Zeng Q."/>
            <person name="Koehrsen M."/>
            <person name="Haas B."/>
            <person name="Borodovsky M."/>
            <person name="Guigo R."/>
            <person name="Alvarado L."/>
            <person name="Berlin A."/>
            <person name="Bochicchio J."/>
            <person name="Borenstein D."/>
            <person name="Chapman S."/>
            <person name="Chen Z."/>
            <person name="Engels R."/>
            <person name="Freedman E."/>
            <person name="Gellesch M."/>
            <person name="Goldberg J."/>
            <person name="Griggs A."/>
            <person name="Gujja S."/>
            <person name="Heiman D."/>
            <person name="Hepburn T."/>
            <person name="Howarth C."/>
            <person name="Jen D."/>
            <person name="Larson L."/>
            <person name="Lewis B."/>
            <person name="Mehta T."/>
            <person name="Park D."/>
            <person name="Pearson M."/>
            <person name="Roberts A."/>
            <person name="Saif S."/>
            <person name="Shenoy N."/>
            <person name="Sisk P."/>
            <person name="Stolte C."/>
            <person name="Sykes S."/>
            <person name="Thomson T."/>
            <person name="Walk T."/>
            <person name="White J."/>
            <person name="Yandava C."/>
            <person name="Burger G."/>
            <person name="Gray M.W."/>
            <person name="Holland P.W.H."/>
            <person name="King N."/>
            <person name="Lang F.B.F."/>
            <person name="Roger A.J."/>
            <person name="Ruiz-Trillo I."/>
            <person name="Lander E."/>
            <person name="Nusbaum C."/>
        </authorList>
    </citation>
    <scope>NUCLEOTIDE SEQUENCE [LARGE SCALE GENOMIC DNA]</scope>
    <source>
        <strain evidence="15 16">DAOM BR117</strain>
    </source>
</reference>
<feature type="transmembrane region" description="Helical" evidence="13">
    <location>
        <begin position="152"/>
        <end position="170"/>
    </location>
</feature>
<evidence type="ECO:0000256" key="9">
    <source>
        <dbReference type="ARBA" id="ARBA00022989"/>
    </source>
</evidence>
<dbReference type="EMBL" id="KQ257464">
    <property type="protein sequence ID" value="KNC97482.1"/>
    <property type="molecule type" value="Genomic_DNA"/>
</dbReference>
<sequence length="581" mass="65288">MAQTGSVEESIVYEDTPLGNYLEWVENEGGGAAVLEANSPADAWETGQPAQTRRWAQELWVSFKSLHLPRRLFPSLESRNAVFETLYKEEVYEFLLLQHHSVDGRLASSSNSRAMMPNSISAEFGALLGLWVLGGASAWAGAAILARQRGGAHLAGAALLVMLSVPLVWATRSQWARTRLGLLHRSCLSTLRSFLQSSHELDKILRKAIRYVQEVELVSRGYRLAPALSPITRIEQSSKSKRCIALRTMIRHVIDDILSRSRSSQASLALLSGSADHASSPTPSVPTFVTDDSDSLSLCSLKYNWQLMRLQRVELLNAVLVVAPFDQVPDVGYCGQRWTKINGHLDRVTETLRASCLRISQCIETELRIRSDEIAADAEDTHAVGAVVNRQRHRQRKYLASAISLDQRLKEIRTKLLICTQDIENMDDELQLDPIAQLFDSIGRDLENASCNWKEAQYNLQHLFADSGSNNDDDMQMATDLKTGRAAWDEQIYKERIAVHDSIPDENLQQEGPEELYEDTAEDISDIAPASNKLTREQRIQLQQAKRQVKNHVKVQRIAKDEMMSELKNVLTQRKPHVQTS</sequence>
<comment type="subcellular location">
    <subcellularLocation>
        <location evidence="2">Cell junction</location>
        <location evidence="2">Adherens junction</location>
    </subcellularLocation>
    <subcellularLocation>
        <location evidence="3">Cell membrane</location>
        <topology evidence="3">Multi-pass membrane protein</topology>
    </subcellularLocation>
    <subcellularLocation>
        <location evidence="1">Nucleus</location>
    </subcellularLocation>
</comment>
<evidence type="ECO:0000256" key="11">
    <source>
        <dbReference type="ARBA" id="ARBA00023136"/>
    </source>
</evidence>
<keyword evidence="8" id="KW-0965">Cell junction</keyword>
<keyword evidence="6" id="KW-1003">Cell membrane</keyword>
<feature type="transmembrane region" description="Helical" evidence="13">
    <location>
        <begin position="124"/>
        <end position="146"/>
    </location>
</feature>
<name>A0A0L0H8D9_SPIPD</name>
<dbReference type="AlphaFoldDB" id="A0A0L0H8D9"/>
<proteinExistence type="inferred from homology"/>
<organism evidence="15 16">
    <name type="scientific">Spizellomyces punctatus (strain DAOM BR117)</name>
    <dbReference type="NCBI Taxonomy" id="645134"/>
    <lineage>
        <taxon>Eukaryota</taxon>
        <taxon>Fungi</taxon>
        <taxon>Fungi incertae sedis</taxon>
        <taxon>Chytridiomycota</taxon>
        <taxon>Chytridiomycota incertae sedis</taxon>
        <taxon>Chytridiomycetes</taxon>
        <taxon>Spizellomycetales</taxon>
        <taxon>Spizellomycetaceae</taxon>
        <taxon>Spizellomyces</taxon>
    </lineage>
</organism>
<keyword evidence="12" id="KW-0539">Nucleus</keyword>
<dbReference type="RefSeq" id="XP_016605522.1">
    <property type="nucleotide sequence ID" value="XM_016757632.1"/>
</dbReference>
<dbReference type="GO" id="GO:0005634">
    <property type="term" value="C:nucleus"/>
    <property type="evidence" value="ECO:0007669"/>
    <property type="project" value="UniProtKB-SubCell"/>
</dbReference>
<dbReference type="InterPro" id="IPR026858">
    <property type="entry name" value="Vezatin"/>
</dbReference>
<evidence type="ECO:0000256" key="3">
    <source>
        <dbReference type="ARBA" id="ARBA00004651"/>
    </source>
</evidence>
<dbReference type="InParanoid" id="A0A0L0H8D9"/>
<keyword evidence="16" id="KW-1185">Reference proteome</keyword>
<evidence type="ECO:0000256" key="2">
    <source>
        <dbReference type="ARBA" id="ARBA00004536"/>
    </source>
</evidence>
<keyword evidence="9 13" id="KW-1133">Transmembrane helix</keyword>
<dbReference type="VEuPathDB" id="FungiDB:SPPG_09466"/>
<evidence type="ECO:0000256" key="12">
    <source>
        <dbReference type="ARBA" id="ARBA00023242"/>
    </source>
</evidence>
<gene>
    <name evidence="15" type="ORF">SPPG_09466</name>
</gene>
<evidence type="ECO:0000256" key="7">
    <source>
        <dbReference type="ARBA" id="ARBA00022692"/>
    </source>
</evidence>
<evidence type="ECO:0000256" key="1">
    <source>
        <dbReference type="ARBA" id="ARBA00004123"/>
    </source>
</evidence>
<dbReference type="PANTHER" id="PTHR15989">
    <property type="entry name" value="VEZATIN"/>
    <property type="match status" value="1"/>
</dbReference>
<dbReference type="PANTHER" id="PTHR15989:SF5">
    <property type="entry name" value="VEZATIN"/>
    <property type="match status" value="1"/>
</dbReference>
<keyword evidence="10" id="KW-0175">Coiled coil</keyword>
<keyword evidence="7 13" id="KW-0812">Transmembrane</keyword>
<dbReference type="GO" id="GO:0005886">
    <property type="term" value="C:plasma membrane"/>
    <property type="evidence" value="ECO:0007669"/>
    <property type="project" value="UniProtKB-SubCell"/>
</dbReference>
<accession>A0A0L0H8D9</accession>
<dbReference type="GO" id="GO:0017022">
    <property type="term" value="F:myosin binding"/>
    <property type="evidence" value="ECO:0007669"/>
    <property type="project" value="InterPro"/>
</dbReference>
<evidence type="ECO:0000256" key="13">
    <source>
        <dbReference type="SAM" id="Phobius"/>
    </source>
</evidence>
<evidence type="ECO:0000313" key="16">
    <source>
        <dbReference type="Proteomes" id="UP000053201"/>
    </source>
</evidence>
<evidence type="ECO:0000256" key="4">
    <source>
        <dbReference type="ARBA" id="ARBA00007245"/>
    </source>
</evidence>
<keyword evidence="11 13" id="KW-0472">Membrane</keyword>
<evidence type="ECO:0000256" key="6">
    <source>
        <dbReference type="ARBA" id="ARBA00022475"/>
    </source>
</evidence>
<comment type="similarity">
    <text evidence="4">Belongs to the vezatin family.</text>
</comment>
<dbReference type="Pfam" id="PF12632">
    <property type="entry name" value="Vezatin"/>
    <property type="match status" value="1"/>
</dbReference>
<evidence type="ECO:0000313" key="15">
    <source>
        <dbReference type="EMBL" id="KNC97482.1"/>
    </source>
</evidence>
<dbReference type="InterPro" id="IPR026859">
    <property type="entry name" value="Myosin-bd"/>
</dbReference>
<evidence type="ECO:0000256" key="10">
    <source>
        <dbReference type="ARBA" id="ARBA00023054"/>
    </source>
</evidence>
<protein>
    <recommendedName>
        <fullName evidence="5">Vezatin</fullName>
    </recommendedName>
</protein>
<dbReference type="Proteomes" id="UP000053201">
    <property type="component" value="Unassembled WGS sequence"/>
</dbReference>
<dbReference type="STRING" id="645134.A0A0L0H8D9"/>